<dbReference type="EMBL" id="JAAKZV010000048">
    <property type="protein sequence ID" value="NGN64980.1"/>
    <property type="molecule type" value="Genomic_DNA"/>
</dbReference>
<name>A0A6G4TZN7_9ACTN</name>
<comment type="caution">
    <text evidence="1">The sequence shown here is derived from an EMBL/GenBank/DDBJ whole genome shotgun (WGS) entry which is preliminary data.</text>
</comment>
<dbReference type="Proteomes" id="UP000481583">
    <property type="component" value="Unassembled WGS sequence"/>
</dbReference>
<protein>
    <submittedName>
        <fullName evidence="1">Uncharacterized protein</fullName>
    </submittedName>
</protein>
<dbReference type="RefSeq" id="WP_165236967.1">
    <property type="nucleotide sequence ID" value="NZ_JAAKZV010000048.1"/>
</dbReference>
<feature type="non-terminal residue" evidence="1">
    <location>
        <position position="1"/>
    </location>
</feature>
<evidence type="ECO:0000313" key="1">
    <source>
        <dbReference type="EMBL" id="NGN64980.1"/>
    </source>
</evidence>
<evidence type="ECO:0000313" key="2">
    <source>
        <dbReference type="Proteomes" id="UP000481583"/>
    </source>
</evidence>
<gene>
    <name evidence="1" type="ORF">G5C51_13875</name>
</gene>
<accession>A0A6G4TZN7</accession>
<proteinExistence type="predicted"/>
<dbReference type="AlphaFoldDB" id="A0A6G4TZN7"/>
<keyword evidence="2" id="KW-1185">Reference proteome</keyword>
<sequence>TLPTRWLAEHLVGTECDATLAVLACERLEPRSLVGLANLVRGGWKGVAETRAATVVRLLNSGWDEASLPAAVNSAEKLFEAGTEKTVTLPTGRFGDHPGPRAADWDARCRDLVPRHVREAGL</sequence>
<organism evidence="1 2">
    <name type="scientific">Streptomyces coryli</name>
    <dbReference type="NCBI Taxonomy" id="1128680"/>
    <lineage>
        <taxon>Bacteria</taxon>
        <taxon>Bacillati</taxon>
        <taxon>Actinomycetota</taxon>
        <taxon>Actinomycetes</taxon>
        <taxon>Kitasatosporales</taxon>
        <taxon>Streptomycetaceae</taxon>
        <taxon>Streptomyces</taxon>
    </lineage>
</organism>
<reference evidence="1 2" key="1">
    <citation type="submission" date="2020-02" db="EMBL/GenBank/DDBJ databases">
        <title>Whole-genome analyses of novel actinobacteria.</title>
        <authorList>
            <person name="Sahin N."/>
        </authorList>
    </citation>
    <scope>NUCLEOTIDE SEQUENCE [LARGE SCALE GENOMIC DNA]</scope>
    <source>
        <strain evidence="1 2">A7024</strain>
    </source>
</reference>